<keyword evidence="1" id="KW-0614">Plasmid</keyword>
<dbReference type="OrthoDB" id="421875at2"/>
<dbReference type="RefSeq" id="WP_012599488.1">
    <property type="nucleotide sequence ID" value="NC_011737.1"/>
</dbReference>
<dbReference type="KEGG" id="cyc:PCC7424_5403"/>
<reference evidence="2" key="1">
    <citation type="journal article" date="2011" name="MBio">
        <title>Novel metabolic attributes of the genus Cyanothece, comprising a group of unicellular nitrogen-fixing Cyanobacteria.</title>
        <authorList>
            <person name="Bandyopadhyay A."/>
            <person name="Elvitigala T."/>
            <person name="Welsh E."/>
            <person name="Stockel J."/>
            <person name="Liberton M."/>
            <person name="Min H."/>
            <person name="Sherman L.A."/>
            <person name="Pakrasi H.B."/>
        </authorList>
    </citation>
    <scope>NUCLEOTIDE SEQUENCE [LARGE SCALE GENOMIC DNA]</scope>
    <source>
        <strain evidence="2">PCC 7424</strain>
        <plasmid evidence="2">pP742402</plasmid>
    </source>
</reference>
<dbReference type="EMBL" id="CP001293">
    <property type="protein sequence ID" value="ACK73981.1"/>
    <property type="molecule type" value="Genomic_DNA"/>
</dbReference>
<gene>
    <name evidence="1" type="ordered locus">PCC7424_5403</name>
</gene>
<evidence type="ECO:0000313" key="1">
    <source>
        <dbReference type="EMBL" id="ACK73981.1"/>
    </source>
</evidence>
<dbReference type="HOGENOM" id="CLU_771014_0_0_3"/>
<proteinExistence type="predicted"/>
<name>B7KMF9_GLOC7</name>
<geneLocation type="plasmid" evidence="1 2">
    <name>pP742402</name>
</geneLocation>
<organism evidence="1 2">
    <name type="scientific">Gloeothece citriformis (strain PCC 7424)</name>
    <name type="common">Cyanothece sp. (strain PCC 7424)</name>
    <dbReference type="NCBI Taxonomy" id="65393"/>
    <lineage>
        <taxon>Bacteria</taxon>
        <taxon>Bacillati</taxon>
        <taxon>Cyanobacteriota</taxon>
        <taxon>Cyanophyceae</taxon>
        <taxon>Oscillatoriophycideae</taxon>
        <taxon>Chroococcales</taxon>
        <taxon>Aphanothecaceae</taxon>
        <taxon>Gloeothece</taxon>
        <taxon>Gloeothece citriformis</taxon>
    </lineage>
</organism>
<sequence length="364" mass="42712">MNTLSNFVELDSNPYSTLFYPTATIATLEYQEIYRYPYLDVPIHFYDCLLCFVNLQPVEEEAYTTEHTFETLKTQKYAQKDPLFSLKTARTMLKEQGVLLVFDTSKTPKMKNLTLLFSCAGFSVLGKLRNCFILRKRPLLSFTIPEVDNYIVKEAETHKEIDHYFSYLSKRYPQEQNYEREIDNLFTNQSIIFLAHSQKDPSQVIGVSRYTYFIPEYGYYLPCQLANFCEGKHQGEHIILPKNITSMGESLALYDKQGTGKSGTSYLVYQQLIKAILTYKYEIAHTDISYTTYPKGDTTIEALYKDRFGFKHTLHNNENICLQYGTFASQWYLIELERSMIELQYRNINQIFKKTRNVHITKFQ</sequence>
<evidence type="ECO:0000313" key="2">
    <source>
        <dbReference type="Proteomes" id="UP000002384"/>
    </source>
</evidence>
<accession>B7KMF9</accession>
<keyword evidence="2" id="KW-1185">Reference proteome</keyword>
<protein>
    <submittedName>
        <fullName evidence="1">Uncharacterized protein</fullName>
    </submittedName>
</protein>
<dbReference type="Proteomes" id="UP000002384">
    <property type="component" value="Plasmid pP742402"/>
</dbReference>
<dbReference type="AlphaFoldDB" id="B7KMF9"/>